<sequence length="161" mass="17265">MLPFPHPRLMRLSGRLLNPFMTSGPMLRANARALRVPPEDLEAYVREARSVAPGTFLRVGSELTTYGVPAEAGSSPCRLLAVAGEREHDLVRRSLPVLAGAFPRGRARVIPGVGHAWNGEAPELFAEVLLAQVADRPLPPALVEPAADVRFPSPEGRPAPG</sequence>
<dbReference type="Proteomes" id="UP001597402">
    <property type="component" value="Unassembled WGS sequence"/>
</dbReference>
<keyword evidence="1" id="KW-0378">Hydrolase</keyword>
<organism evidence="1 2">
    <name type="scientific">Blastococcus deserti</name>
    <dbReference type="NCBI Taxonomy" id="2259033"/>
    <lineage>
        <taxon>Bacteria</taxon>
        <taxon>Bacillati</taxon>
        <taxon>Actinomycetota</taxon>
        <taxon>Actinomycetes</taxon>
        <taxon>Geodermatophilales</taxon>
        <taxon>Geodermatophilaceae</taxon>
        <taxon>Blastococcus</taxon>
    </lineage>
</organism>
<dbReference type="InterPro" id="IPR029058">
    <property type="entry name" value="AB_hydrolase_fold"/>
</dbReference>
<dbReference type="EMBL" id="JBHUHP010000008">
    <property type="protein sequence ID" value="MFD2091386.1"/>
    <property type="molecule type" value="Genomic_DNA"/>
</dbReference>
<dbReference type="GO" id="GO:0016787">
    <property type="term" value="F:hydrolase activity"/>
    <property type="evidence" value="ECO:0007669"/>
    <property type="project" value="UniProtKB-KW"/>
</dbReference>
<name>A0ABW4X7J6_9ACTN</name>
<reference evidence="2" key="1">
    <citation type="journal article" date="2019" name="Int. J. Syst. Evol. Microbiol.">
        <title>The Global Catalogue of Microorganisms (GCM) 10K type strain sequencing project: providing services to taxonomists for standard genome sequencing and annotation.</title>
        <authorList>
            <consortium name="The Broad Institute Genomics Platform"/>
            <consortium name="The Broad Institute Genome Sequencing Center for Infectious Disease"/>
            <person name="Wu L."/>
            <person name="Ma J."/>
        </authorList>
    </citation>
    <scope>NUCLEOTIDE SEQUENCE [LARGE SCALE GENOMIC DNA]</scope>
    <source>
        <strain evidence="2">JCM 3338</strain>
    </source>
</reference>
<evidence type="ECO:0000313" key="2">
    <source>
        <dbReference type="Proteomes" id="UP001597402"/>
    </source>
</evidence>
<protein>
    <submittedName>
        <fullName evidence="1">Alpha/beta fold hydrolase</fullName>
    </submittedName>
</protein>
<comment type="caution">
    <text evidence="1">The sequence shown here is derived from an EMBL/GenBank/DDBJ whole genome shotgun (WGS) entry which is preliminary data.</text>
</comment>
<gene>
    <name evidence="1" type="ORF">ACFSHS_07325</name>
</gene>
<keyword evidence="2" id="KW-1185">Reference proteome</keyword>
<evidence type="ECO:0000313" key="1">
    <source>
        <dbReference type="EMBL" id="MFD2091386.1"/>
    </source>
</evidence>
<accession>A0ABW4X7J6</accession>
<proteinExistence type="predicted"/>
<dbReference type="SUPFAM" id="SSF53474">
    <property type="entry name" value="alpha/beta-Hydrolases"/>
    <property type="match status" value="1"/>
</dbReference>
<dbReference type="Gene3D" id="3.40.50.1820">
    <property type="entry name" value="alpha/beta hydrolase"/>
    <property type="match status" value="1"/>
</dbReference>